<name>A0A2T6BTP4_9FLAO</name>
<reference evidence="1 2" key="1">
    <citation type="submission" date="2018-04" db="EMBL/GenBank/DDBJ databases">
        <title>Genomic Encyclopedia of Archaeal and Bacterial Type Strains, Phase II (KMG-II): from individual species to whole genera.</title>
        <authorList>
            <person name="Goeker M."/>
        </authorList>
    </citation>
    <scope>NUCLEOTIDE SEQUENCE [LARGE SCALE GENOMIC DNA]</scope>
    <source>
        <strain evidence="1 2">DSM 25731</strain>
    </source>
</reference>
<comment type="caution">
    <text evidence="1">The sequence shown here is derived from an EMBL/GenBank/DDBJ whole genome shotgun (WGS) entry which is preliminary data.</text>
</comment>
<evidence type="ECO:0000313" key="2">
    <source>
        <dbReference type="Proteomes" id="UP000244090"/>
    </source>
</evidence>
<evidence type="ECO:0000313" key="1">
    <source>
        <dbReference type="EMBL" id="PTX59458.1"/>
    </source>
</evidence>
<dbReference type="Proteomes" id="UP000244090">
    <property type="component" value="Unassembled WGS sequence"/>
</dbReference>
<sequence length="47" mass="5694">MGQFRDISIKNVIEDLNQSYFYLIFKENMFGCVKQKKRKLNNFSIPF</sequence>
<protein>
    <submittedName>
        <fullName evidence="1">Uncharacterized protein</fullName>
    </submittedName>
</protein>
<organism evidence="1 2">
    <name type="scientific">Kordia periserrulae</name>
    <dbReference type="NCBI Taxonomy" id="701523"/>
    <lineage>
        <taxon>Bacteria</taxon>
        <taxon>Pseudomonadati</taxon>
        <taxon>Bacteroidota</taxon>
        <taxon>Flavobacteriia</taxon>
        <taxon>Flavobacteriales</taxon>
        <taxon>Flavobacteriaceae</taxon>
        <taxon>Kordia</taxon>
    </lineage>
</organism>
<gene>
    <name evidence="1" type="ORF">C8N46_10946</name>
</gene>
<dbReference type="EMBL" id="QBKT01000009">
    <property type="protein sequence ID" value="PTX59458.1"/>
    <property type="molecule type" value="Genomic_DNA"/>
</dbReference>
<dbReference type="AlphaFoldDB" id="A0A2T6BTP4"/>
<proteinExistence type="predicted"/>
<keyword evidence="2" id="KW-1185">Reference proteome</keyword>
<accession>A0A2T6BTP4</accession>